<dbReference type="EMBL" id="CAJNOM010000008">
    <property type="protein sequence ID" value="CAF0768218.1"/>
    <property type="molecule type" value="Genomic_DNA"/>
</dbReference>
<sequence length="333" mass="38628">MANEAINKKDLNLYENDTIKPIVSFGLITDIHYTDNDDRWNYSKTFLRRYRNSLKLVDQACNYWLNAKYPIAFLLQLGDLIDGLCSTDKTSEYDLNLILKQFRNISPIYHIWGNHELYNFTRNELLNGPLCSFDTKDIEPAHYGTIQVCSNLKIIAIDTYELSLLSIEKTSEMYNQAMNFLRKYNQNENVNDPSGLDGYQQRFIQLNGGLTQKQLCWLQEQLTKAESLNEKVIIIGHIPIHPNAGDELALLWNYGDVLNILWEFNNTVLAYIAGHSHEGAYFYDEKQIHHLTLQAIVECEPDTNAFATIHVYKEYLIIQGIGRINTYRIDLLK</sequence>
<gene>
    <name evidence="2" type="ORF">BJG266_LOCUS2920</name>
    <name evidence="3" type="ORF">QVE165_LOCUS2450</name>
</gene>
<dbReference type="EMBL" id="CAJNOI010000007">
    <property type="protein sequence ID" value="CAF0759472.1"/>
    <property type="molecule type" value="Genomic_DNA"/>
</dbReference>
<dbReference type="AlphaFoldDB" id="A0A813PVB2"/>
<dbReference type="GO" id="GO:0030145">
    <property type="term" value="F:manganese ion binding"/>
    <property type="evidence" value="ECO:0007669"/>
    <property type="project" value="TreeGrafter"/>
</dbReference>
<dbReference type="InterPro" id="IPR029052">
    <property type="entry name" value="Metallo-depent_PP-like"/>
</dbReference>
<evidence type="ECO:0000313" key="4">
    <source>
        <dbReference type="Proteomes" id="UP000663832"/>
    </source>
</evidence>
<reference evidence="2" key="1">
    <citation type="submission" date="2021-02" db="EMBL/GenBank/DDBJ databases">
        <authorList>
            <person name="Nowell W R."/>
        </authorList>
    </citation>
    <scope>NUCLEOTIDE SEQUENCE</scope>
</reference>
<organism evidence="2 5">
    <name type="scientific">Adineta steineri</name>
    <dbReference type="NCBI Taxonomy" id="433720"/>
    <lineage>
        <taxon>Eukaryota</taxon>
        <taxon>Metazoa</taxon>
        <taxon>Spiralia</taxon>
        <taxon>Gnathifera</taxon>
        <taxon>Rotifera</taxon>
        <taxon>Eurotatoria</taxon>
        <taxon>Bdelloidea</taxon>
        <taxon>Adinetida</taxon>
        <taxon>Adinetidae</taxon>
        <taxon>Adineta</taxon>
    </lineage>
</organism>
<evidence type="ECO:0000313" key="3">
    <source>
        <dbReference type="EMBL" id="CAF0768218.1"/>
    </source>
</evidence>
<dbReference type="GO" id="GO:0047734">
    <property type="term" value="F:CDP-glycerol diphosphatase activity"/>
    <property type="evidence" value="ECO:0007669"/>
    <property type="project" value="TreeGrafter"/>
</dbReference>
<dbReference type="Gene3D" id="3.60.21.10">
    <property type="match status" value="1"/>
</dbReference>
<dbReference type="Proteomes" id="UP000663877">
    <property type="component" value="Unassembled WGS sequence"/>
</dbReference>
<dbReference type="GO" id="GO:0047631">
    <property type="term" value="F:ADP-ribose diphosphatase activity"/>
    <property type="evidence" value="ECO:0007669"/>
    <property type="project" value="TreeGrafter"/>
</dbReference>
<evidence type="ECO:0000313" key="2">
    <source>
        <dbReference type="EMBL" id="CAF0759472.1"/>
    </source>
</evidence>
<dbReference type="SUPFAM" id="SSF56300">
    <property type="entry name" value="Metallo-dependent phosphatases"/>
    <property type="match status" value="1"/>
</dbReference>
<dbReference type="PANTHER" id="PTHR16509">
    <property type="match status" value="1"/>
</dbReference>
<feature type="domain" description="Calcineurin-like phosphoesterase" evidence="1">
    <location>
        <begin position="25"/>
        <end position="278"/>
    </location>
</feature>
<dbReference type="GO" id="GO:0008663">
    <property type="term" value="F:2',3'-cyclic-nucleotide 2'-phosphodiesterase activity"/>
    <property type="evidence" value="ECO:0007669"/>
    <property type="project" value="TreeGrafter"/>
</dbReference>
<dbReference type="Pfam" id="PF00149">
    <property type="entry name" value="Metallophos"/>
    <property type="match status" value="1"/>
</dbReference>
<dbReference type="InterPro" id="IPR004843">
    <property type="entry name" value="Calcineurin-like_PHP"/>
</dbReference>
<accession>A0A813PVB2</accession>
<dbReference type="OrthoDB" id="9675250at2759"/>
<dbReference type="PANTHER" id="PTHR16509:SF1">
    <property type="entry name" value="MANGANESE-DEPENDENT ADP-RIBOSE_CDP-ALCOHOL DIPHOSPHATASE"/>
    <property type="match status" value="1"/>
</dbReference>
<comment type="caution">
    <text evidence="2">The sequence shown here is derived from an EMBL/GenBank/DDBJ whole genome shotgun (WGS) entry which is preliminary data.</text>
</comment>
<name>A0A813PVB2_9BILA</name>
<evidence type="ECO:0000259" key="1">
    <source>
        <dbReference type="Pfam" id="PF00149"/>
    </source>
</evidence>
<proteinExistence type="predicted"/>
<keyword evidence="4" id="KW-1185">Reference proteome</keyword>
<protein>
    <recommendedName>
        <fullName evidence="1">Calcineurin-like phosphoesterase domain-containing protein</fullName>
    </recommendedName>
</protein>
<dbReference type="Proteomes" id="UP000663832">
    <property type="component" value="Unassembled WGS sequence"/>
</dbReference>
<evidence type="ECO:0000313" key="5">
    <source>
        <dbReference type="Proteomes" id="UP000663877"/>
    </source>
</evidence>